<name>A0A7X9DKD6_UNCKA</name>
<keyword evidence="1" id="KW-1133">Transmembrane helix</keyword>
<reference evidence="2 3" key="1">
    <citation type="journal article" date="2020" name="Biotechnol. Biofuels">
        <title>New insights from the biogas microbiome by comprehensive genome-resolved metagenomics of nearly 1600 species originating from multiple anaerobic digesters.</title>
        <authorList>
            <person name="Campanaro S."/>
            <person name="Treu L."/>
            <person name="Rodriguez-R L.M."/>
            <person name="Kovalovszki A."/>
            <person name="Ziels R.M."/>
            <person name="Maus I."/>
            <person name="Zhu X."/>
            <person name="Kougias P.G."/>
            <person name="Basile A."/>
            <person name="Luo G."/>
            <person name="Schluter A."/>
            <person name="Konstantinidis K.T."/>
            <person name="Angelidaki I."/>
        </authorList>
    </citation>
    <scope>NUCLEOTIDE SEQUENCE [LARGE SCALE GENOMIC DNA]</scope>
    <source>
        <strain evidence="2">AS27yjCOA_165</strain>
    </source>
</reference>
<dbReference type="EMBL" id="JAAZNL010000021">
    <property type="protein sequence ID" value="NMB70022.1"/>
    <property type="molecule type" value="Genomic_DNA"/>
</dbReference>
<evidence type="ECO:0000313" key="2">
    <source>
        <dbReference type="EMBL" id="NMB70022.1"/>
    </source>
</evidence>
<keyword evidence="1" id="KW-0812">Transmembrane</keyword>
<gene>
    <name evidence="2" type="ORF">GYA27_02365</name>
</gene>
<dbReference type="AlphaFoldDB" id="A0A7X9DKD6"/>
<feature type="transmembrane region" description="Helical" evidence="1">
    <location>
        <begin position="29"/>
        <end position="50"/>
    </location>
</feature>
<proteinExistence type="predicted"/>
<keyword evidence="1" id="KW-0472">Membrane</keyword>
<evidence type="ECO:0000313" key="3">
    <source>
        <dbReference type="Proteomes" id="UP000526033"/>
    </source>
</evidence>
<organism evidence="2 3">
    <name type="scientific">candidate division WWE3 bacterium</name>
    <dbReference type="NCBI Taxonomy" id="2053526"/>
    <lineage>
        <taxon>Bacteria</taxon>
        <taxon>Katanobacteria</taxon>
    </lineage>
</organism>
<comment type="caution">
    <text evidence="2">The sequence shown here is derived from an EMBL/GenBank/DDBJ whole genome shotgun (WGS) entry which is preliminary data.</text>
</comment>
<evidence type="ECO:0000256" key="1">
    <source>
        <dbReference type="SAM" id="Phobius"/>
    </source>
</evidence>
<protein>
    <submittedName>
        <fullName evidence="2">Uncharacterized protein</fullName>
    </submittedName>
</protein>
<accession>A0A7X9DKD6</accession>
<sequence>MTTDQRNNIKNKYFGMKRRFEDTVFVNRVYMILAIVSVLFIGYFGIFKLYKIVQTKRALEKQLVEINASLESNLAQFARLENDVLSSSGLIDNISVFMPSTFSTEEYVVQLSEAVSGSGFILRRVTATEADTKEGGRFVMLSAKVDGPGNPIDLVTGIERLKRITRITTMSYTLNTHSSVKGDGDVNISLEIYKAENL</sequence>
<dbReference type="Proteomes" id="UP000526033">
    <property type="component" value="Unassembled WGS sequence"/>
</dbReference>